<dbReference type="Pfam" id="PF07045">
    <property type="entry name" value="DUF1330"/>
    <property type="match status" value="1"/>
</dbReference>
<dbReference type="EMBL" id="CABVQS010000015">
    <property type="protein sequence ID" value="VWD28003.1"/>
    <property type="molecule type" value="Genomic_DNA"/>
</dbReference>
<evidence type="ECO:0000313" key="3">
    <source>
        <dbReference type="Proteomes" id="UP000494109"/>
    </source>
</evidence>
<feature type="domain" description="DUF1330" evidence="1">
    <location>
        <begin position="3"/>
        <end position="84"/>
    </location>
</feature>
<dbReference type="AlphaFoldDB" id="A0A6P2Z072"/>
<dbReference type="SUPFAM" id="SSF54909">
    <property type="entry name" value="Dimeric alpha+beta barrel"/>
    <property type="match status" value="1"/>
</dbReference>
<dbReference type="Gene3D" id="3.30.70.100">
    <property type="match status" value="1"/>
</dbReference>
<evidence type="ECO:0000313" key="2">
    <source>
        <dbReference type="EMBL" id="VWD28003.1"/>
    </source>
</evidence>
<dbReference type="Proteomes" id="UP000494109">
    <property type="component" value="Unassembled WGS sequence"/>
</dbReference>
<gene>
    <name evidence="2" type="ORF">BCO71033_03663</name>
</gene>
<sequence length="106" mass="11643">MATYIVFTHESTQDQQELDHYQDKVGATTAGHPLKVLAAYGPQETLEGDGPEGIVIVEFPSGDAARAWYDSPAYQAIVQHRIKADAFGRCWSKASDRGRASCRSSR</sequence>
<protein>
    <recommendedName>
        <fullName evidence="1">DUF1330 domain-containing protein</fullName>
    </recommendedName>
</protein>
<accession>A0A6P2Z072</accession>
<name>A0A6P2Z072_9BURK</name>
<evidence type="ECO:0000259" key="1">
    <source>
        <dbReference type="Pfam" id="PF07045"/>
    </source>
</evidence>
<organism evidence="2 3">
    <name type="scientific">Burkholderia contaminans</name>
    <dbReference type="NCBI Taxonomy" id="488447"/>
    <lineage>
        <taxon>Bacteria</taxon>
        <taxon>Pseudomonadati</taxon>
        <taxon>Pseudomonadota</taxon>
        <taxon>Betaproteobacteria</taxon>
        <taxon>Burkholderiales</taxon>
        <taxon>Burkholderiaceae</taxon>
        <taxon>Burkholderia</taxon>
        <taxon>Burkholderia cepacia complex</taxon>
    </lineage>
</organism>
<dbReference type="InterPro" id="IPR011008">
    <property type="entry name" value="Dimeric_a/b-barrel"/>
</dbReference>
<proteinExistence type="predicted"/>
<reference evidence="2 3" key="1">
    <citation type="submission" date="2019-09" db="EMBL/GenBank/DDBJ databases">
        <authorList>
            <person name="Depoorter E."/>
        </authorList>
    </citation>
    <scope>NUCLEOTIDE SEQUENCE [LARGE SCALE GENOMIC DNA]</scope>
    <source>
        <strain evidence="2">R-71033</strain>
    </source>
</reference>
<dbReference type="InterPro" id="IPR010753">
    <property type="entry name" value="DUF1330"/>
</dbReference>